<keyword evidence="5" id="KW-1185">Reference proteome</keyword>
<dbReference type="Gene3D" id="3.40.630.30">
    <property type="match status" value="1"/>
</dbReference>
<comment type="caution">
    <text evidence="4">The sequence shown here is derived from an EMBL/GenBank/DDBJ whole genome shotgun (WGS) entry which is preliminary data.</text>
</comment>
<evidence type="ECO:0000256" key="2">
    <source>
        <dbReference type="ARBA" id="ARBA00023315"/>
    </source>
</evidence>
<evidence type="ECO:0000313" key="4">
    <source>
        <dbReference type="EMBL" id="OUD10709.1"/>
    </source>
</evidence>
<dbReference type="InterPro" id="IPR016181">
    <property type="entry name" value="Acyl_CoA_acyltransferase"/>
</dbReference>
<proteinExistence type="predicted"/>
<name>A0A251X1W5_9RHOB</name>
<sequence>MIIRSATSDDAAILTQIYNHEVETGTALWNVQAIDLENRLEFLSNQKAKGNPVLVAEVDGEMAGYATYAAFRPQDGFHLTAEHSIYVRPGFQGQGIGPKLLSALIDKARDNGQHVLVAAIDGANEGSIALHRKLGFAEVGRMPQAGMKFGRWLDLVLLQLQLDDRSAP</sequence>
<dbReference type="OrthoDB" id="5459937at2"/>
<dbReference type="Pfam" id="PF00583">
    <property type="entry name" value="Acetyltransf_1"/>
    <property type="match status" value="1"/>
</dbReference>
<keyword evidence="1 4" id="KW-0808">Transferase</keyword>
<accession>A0A251X1W5</accession>
<dbReference type="PANTHER" id="PTHR43072">
    <property type="entry name" value="N-ACETYLTRANSFERASE"/>
    <property type="match status" value="1"/>
</dbReference>
<gene>
    <name evidence="4" type="ORF">BVC71_04275</name>
</gene>
<dbReference type="PANTHER" id="PTHR43072:SF23">
    <property type="entry name" value="UPF0039 PROTEIN C11D3.02C"/>
    <property type="match status" value="1"/>
</dbReference>
<keyword evidence="2" id="KW-0012">Acyltransferase</keyword>
<organism evidence="4 5">
    <name type="scientific">Marivivens niveibacter</name>
    <dbReference type="NCBI Taxonomy" id="1930667"/>
    <lineage>
        <taxon>Bacteria</taxon>
        <taxon>Pseudomonadati</taxon>
        <taxon>Pseudomonadota</taxon>
        <taxon>Alphaproteobacteria</taxon>
        <taxon>Rhodobacterales</taxon>
        <taxon>Paracoccaceae</taxon>
        <taxon>Marivivens group</taxon>
        <taxon>Marivivens</taxon>
    </lineage>
</organism>
<dbReference type="CDD" id="cd04301">
    <property type="entry name" value="NAT_SF"/>
    <property type="match status" value="1"/>
</dbReference>
<dbReference type="AlphaFoldDB" id="A0A251X1W5"/>
<evidence type="ECO:0000259" key="3">
    <source>
        <dbReference type="PROSITE" id="PS51186"/>
    </source>
</evidence>
<dbReference type="Proteomes" id="UP000194664">
    <property type="component" value="Unassembled WGS sequence"/>
</dbReference>
<evidence type="ECO:0000256" key="1">
    <source>
        <dbReference type="ARBA" id="ARBA00022679"/>
    </source>
</evidence>
<feature type="domain" description="N-acetyltransferase" evidence="3">
    <location>
        <begin position="1"/>
        <end position="163"/>
    </location>
</feature>
<protein>
    <submittedName>
        <fullName evidence="4">GNAT family N-acetyltransferase</fullName>
    </submittedName>
</protein>
<evidence type="ECO:0000313" key="5">
    <source>
        <dbReference type="Proteomes" id="UP000194664"/>
    </source>
</evidence>
<dbReference type="PROSITE" id="PS51186">
    <property type="entry name" value="GNAT"/>
    <property type="match status" value="1"/>
</dbReference>
<dbReference type="RefSeq" id="WP_086450356.1">
    <property type="nucleotide sequence ID" value="NZ_MSPP01000001.1"/>
</dbReference>
<dbReference type="InterPro" id="IPR000182">
    <property type="entry name" value="GNAT_dom"/>
</dbReference>
<reference evidence="4 5" key="1">
    <citation type="submission" date="2016-12" db="EMBL/GenBank/DDBJ databases">
        <title>The draft genome sequence of HSLHS2.</title>
        <authorList>
            <person name="Hu D."/>
            <person name="Wang L."/>
            <person name="Shao Z."/>
        </authorList>
    </citation>
    <scope>NUCLEOTIDE SEQUENCE [LARGE SCALE GENOMIC DNA]</scope>
    <source>
        <strain evidence="4">MCCC 1A06712</strain>
    </source>
</reference>
<dbReference type="GO" id="GO:0016747">
    <property type="term" value="F:acyltransferase activity, transferring groups other than amino-acyl groups"/>
    <property type="evidence" value="ECO:0007669"/>
    <property type="project" value="InterPro"/>
</dbReference>
<dbReference type="SUPFAM" id="SSF55729">
    <property type="entry name" value="Acyl-CoA N-acyltransferases (Nat)"/>
    <property type="match status" value="1"/>
</dbReference>
<dbReference type="EMBL" id="MSPP01000001">
    <property type="protein sequence ID" value="OUD10709.1"/>
    <property type="molecule type" value="Genomic_DNA"/>
</dbReference>